<feature type="domain" description="Nitroreductase" evidence="6">
    <location>
        <begin position="8"/>
        <end position="174"/>
    </location>
</feature>
<evidence type="ECO:0000313" key="7">
    <source>
        <dbReference type="EMBL" id="HIV13395.1"/>
    </source>
</evidence>
<reference evidence="7" key="2">
    <citation type="journal article" date="2021" name="PeerJ">
        <title>Extensive microbial diversity within the chicken gut microbiome revealed by metagenomics and culture.</title>
        <authorList>
            <person name="Gilroy R."/>
            <person name="Ravi A."/>
            <person name="Getino M."/>
            <person name="Pursley I."/>
            <person name="Horton D.L."/>
            <person name="Alikhan N.F."/>
            <person name="Baker D."/>
            <person name="Gharbi K."/>
            <person name="Hall N."/>
            <person name="Watson M."/>
            <person name="Adriaenssens E.M."/>
            <person name="Foster-Nyarko E."/>
            <person name="Jarju S."/>
            <person name="Secka A."/>
            <person name="Antonio M."/>
            <person name="Oren A."/>
            <person name="Chaudhuri R.R."/>
            <person name="La Ragione R."/>
            <person name="Hildebrand F."/>
            <person name="Pallen M.J."/>
        </authorList>
    </citation>
    <scope>NUCLEOTIDE SEQUENCE</scope>
    <source>
        <strain evidence="7">ChiBcec2-4451</strain>
    </source>
</reference>
<dbReference type="Proteomes" id="UP000886723">
    <property type="component" value="Unassembled WGS sequence"/>
</dbReference>
<dbReference type="AlphaFoldDB" id="A0A9D1NV32"/>
<evidence type="ECO:0000256" key="5">
    <source>
        <dbReference type="ARBA" id="ARBA00023002"/>
    </source>
</evidence>
<evidence type="ECO:0000256" key="1">
    <source>
        <dbReference type="ARBA" id="ARBA00001917"/>
    </source>
</evidence>
<keyword evidence="4" id="KW-0288">FMN</keyword>
<name>A0A9D1NV32_9FIRM</name>
<keyword evidence="5" id="KW-0560">Oxidoreductase</keyword>
<dbReference type="InterPro" id="IPR029479">
    <property type="entry name" value="Nitroreductase"/>
</dbReference>
<dbReference type="Gene3D" id="3.40.109.10">
    <property type="entry name" value="NADH Oxidase"/>
    <property type="match status" value="1"/>
</dbReference>
<proteinExistence type="inferred from homology"/>
<gene>
    <name evidence="7" type="ORF">IAA63_09695</name>
</gene>
<dbReference type="Pfam" id="PF00881">
    <property type="entry name" value="Nitroreductase"/>
    <property type="match status" value="1"/>
</dbReference>
<keyword evidence="3" id="KW-0285">Flavoprotein</keyword>
<dbReference type="PANTHER" id="PTHR43673">
    <property type="entry name" value="NAD(P)H NITROREDUCTASE YDGI-RELATED"/>
    <property type="match status" value="1"/>
</dbReference>
<evidence type="ECO:0000259" key="6">
    <source>
        <dbReference type="Pfam" id="PF00881"/>
    </source>
</evidence>
<evidence type="ECO:0000256" key="2">
    <source>
        <dbReference type="ARBA" id="ARBA00007118"/>
    </source>
</evidence>
<protein>
    <submittedName>
        <fullName evidence="7">Nitroreductase family protein</fullName>
    </submittedName>
</protein>
<dbReference type="CDD" id="cd02062">
    <property type="entry name" value="Nitro_FMN_reductase"/>
    <property type="match status" value="1"/>
</dbReference>
<sequence length="195" mass="22008">MNEVMKTILHRRAVRRFQQRQVAEDALEQILEAGLYAPSAGGRQGVLFAVCQDRQVNERLGKNKRANSHFRMASGGNCISREQPSIADDPKLTNAFYDAPTVITLFAPKNFLFGPEDCAVAAENMMLAADSLGVGSCYIGQGWTAFSDPYGQEILRQWNIRPDYYAVMQLLLGYPRPEDEHPTPKRRKEGRILRF</sequence>
<evidence type="ECO:0000256" key="4">
    <source>
        <dbReference type="ARBA" id="ARBA00022643"/>
    </source>
</evidence>
<accession>A0A9D1NV32</accession>
<comment type="caution">
    <text evidence="7">The sequence shown here is derived from an EMBL/GenBank/DDBJ whole genome shotgun (WGS) entry which is preliminary data.</text>
</comment>
<dbReference type="InterPro" id="IPR000415">
    <property type="entry name" value="Nitroreductase-like"/>
</dbReference>
<reference evidence="7" key="1">
    <citation type="submission" date="2020-10" db="EMBL/GenBank/DDBJ databases">
        <authorList>
            <person name="Gilroy R."/>
        </authorList>
    </citation>
    <scope>NUCLEOTIDE SEQUENCE</scope>
    <source>
        <strain evidence="7">ChiBcec2-4451</strain>
    </source>
</reference>
<evidence type="ECO:0000256" key="3">
    <source>
        <dbReference type="ARBA" id="ARBA00022630"/>
    </source>
</evidence>
<dbReference type="EMBL" id="DVON01000202">
    <property type="protein sequence ID" value="HIV13395.1"/>
    <property type="molecule type" value="Genomic_DNA"/>
</dbReference>
<dbReference type="PANTHER" id="PTHR43673:SF2">
    <property type="entry name" value="NITROREDUCTASE"/>
    <property type="match status" value="1"/>
</dbReference>
<evidence type="ECO:0000313" key="8">
    <source>
        <dbReference type="Proteomes" id="UP000886723"/>
    </source>
</evidence>
<dbReference type="SUPFAM" id="SSF55469">
    <property type="entry name" value="FMN-dependent nitroreductase-like"/>
    <property type="match status" value="1"/>
</dbReference>
<comment type="cofactor">
    <cofactor evidence="1">
        <name>FMN</name>
        <dbReference type="ChEBI" id="CHEBI:58210"/>
    </cofactor>
</comment>
<comment type="similarity">
    <text evidence="2">Belongs to the nitroreductase family.</text>
</comment>
<dbReference type="GO" id="GO:0016491">
    <property type="term" value="F:oxidoreductase activity"/>
    <property type="evidence" value="ECO:0007669"/>
    <property type="project" value="UniProtKB-KW"/>
</dbReference>
<organism evidence="7 8">
    <name type="scientific">Candidatus Pullilachnospira stercoravium</name>
    <dbReference type="NCBI Taxonomy" id="2840913"/>
    <lineage>
        <taxon>Bacteria</taxon>
        <taxon>Bacillati</taxon>
        <taxon>Bacillota</taxon>
        <taxon>Clostridia</taxon>
        <taxon>Lachnospirales</taxon>
        <taxon>Lachnospiraceae</taxon>
        <taxon>Lachnospiraceae incertae sedis</taxon>
        <taxon>Candidatus Pullilachnospira</taxon>
    </lineage>
</organism>